<dbReference type="InterPro" id="IPR036896">
    <property type="entry name" value="Avidin-like_sf"/>
</dbReference>
<proteinExistence type="predicted"/>
<gene>
    <name evidence="5" type="ORF">OCBIM_22002002mg</name>
</gene>
<dbReference type="Pfam" id="PF01382">
    <property type="entry name" value="Avidin"/>
    <property type="match status" value="1"/>
</dbReference>
<evidence type="ECO:0000256" key="4">
    <source>
        <dbReference type="SAM" id="MobiDB-lite"/>
    </source>
</evidence>
<evidence type="ECO:0000256" key="1">
    <source>
        <dbReference type="ARBA" id="ARBA00004613"/>
    </source>
</evidence>
<name>A0A0L8HYT7_OCTBM</name>
<evidence type="ECO:0000256" key="3">
    <source>
        <dbReference type="ARBA" id="ARBA00022729"/>
    </source>
</evidence>
<dbReference type="PROSITE" id="PS51326">
    <property type="entry name" value="AVIDIN_2"/>
    <property type="match status" value="1"/>
</dbReference>
<dbReference type="GO" id="GO:0009374">
    <property type="term" value="F:biotin binding"/>
    <property type="evidence" value="ECO:0007669"/>
    <property type="project" value="InterPro"/>
</dbReference>
<evidence type="ECO:0000313" key="5">
    <source>
        <dbReference type="EMBL" id="KOF94346.1"/>
    </source>
</evidence>
<keyword evidence="3" id="KW-0732">Signal</keyword>
<dbReference type="InterPro" id="IPR051764">
    <property type="entry name" value="Avidin/Streptavidin-rel"/>
</dbReference>
<dbReference type="EMBL" id="KQ416979">
    <property type="protein sequence ID" value="KOF94346.1"/>
    <property type="molecule type" value="Genomic_DNA"/>
</dbReference>
<dbReference type="SUPFAM" id="SSF50876">
    <property type="entry name" value="Avidin/streptavidin"/>
    <property type="match status" value="1"/>
</dbReference>
<dbReference type="Gene3D" id="2.40.128.30">
    <property type="entry name" value="Avidin-like"/>
    <property type="match status" value="1"/>
</dbReference>
<accession>A0A0L8HYT7</accession>
<dbReference type="PANTHER" id="PTHR34399">
    <property type="entry name" value="AVIDIN-RELATED"/>
    <property type="match status" value="1"/>
</dbReference>
<dbReference type="InterPro" id="IPR005468">
    <property type="entry name" value="Avidin/str"/>
</dbReference>
<dbReference type="GO" id="GO:0005576">
    <property type="term" value="C:extracellular region"/>
    <property type="evidence" value="ECO:0007669"/>
    <property type="project" value="UniProtKB-SubCell"/>
</dbReference>
<dbReference type="AlphaFoldDB" id="A0A0L8HYT7"/>
<sequence>MTITQKDDGSLEGQYNTAVERSNGTSGGGKADLHGTISYSVFSFGVVWNEGSSITVFSGQCIPSSSNGIELKAHWSLVAAQRSVEISWKAFYTGMDNFYKDSKEE</sequence>
<protein>
    <submittedName>
        <fullName evidence="5">Uncharacterized protein</fullName>
    </submittedName>
</protein>
<keyword evidence="2" id="KW-0964">Secreted</keyword>
<comment type="subcellular location">
    <subcellularLocation>
        <location evidence="1">Secreted</location>
    </subcellularLocation>
</comment>
<evidence type="ECO:0000256" key="2">
    <source>
        <dbReference type="ARBA" id="ARBA00022525"/>
    </source>
</evidence>
<organism evidence="5">
    <name type="scientific">Octopus bimaculoides</name>
    <name type="common">California two-spotted octopus</name>
    <dbReference type="NCBI Taxonomy" id="37653"/>
    <lineage>
        <taxon>Eukaryota</taxon>
        <taxon>Metazoa</taxon>
        <taxon>Spiralia</taxon>
        <taxon>Lophotrochozoa</taxon>
        <taxon>Mollusca</taxon>
        <taxon>Cephalopoda</taxon>
        <taxon>Coleoidea</taxon>
        <taxon>Octopodiformes</taxon>
        <taxon>Octopoda</taxon>
        <taxon>Incirrata</taxon>
        <taxon>Octopodidae</taxon>
        <taxon>Octopus</taxon>
    </lineage>
</organism>
<feature type="region of interest" description="Disordered" evidence="4">
    <location>
        <begin position="1"/>
        <end position="30"/>
    </location>
</feature>
<feature type="compositionally biased region" description="Polar residues" evidence="4">
    <location>
        <begin position="13"/>
        <end position="24"/>
    </location>
</feature>
<reference evidence="5" key="1">
    <citation type="submission" date="2015-07" db="EMBL/GenBank/DDBJ databases">
        <title>MeaNS - Measles Nucleotide Surveillance Program.</title>
        <authorList>
            <person name="Tran T."/>
            <person name="Druce J."/>
        </authorList>
    </citation>
    <scope>NUCLEOTIDE SEQUENCE</scope>
    <source>
        <strain evidence="5">UCB-OBI-ISO-001</strain>
        <tissue evidence="5">Gonad</tissue>
    </source>
</reference>
<dbReference type="OrthoDB" id="6281243at2759"/>